<protein>
    <recommendedName>
        <fullName evidence="3">Nucleic acid-binding protein</fullName>
    </recommendedName>
</protein>
<dbReference type="Proteomes" id="UP001501094">
    <property type="component" value="Unassembled WGS sequence"/>
</dbReference>
<dbReference type="PANTHER" id="PTHR39550:SF1">
    <property type="entry name" value="SLL0658 PROTEIN"/>
    <property type="match status" value="1"/>
</dbReference>
<name>A0ABN2NIQ6_9MICO</name>
<proteinExistence type="predicted"/>
<reference evidence="1 2" key="1">
    <citation type="journal article" date="2019" name="Int. J. Syst. Evol. Microbiol.">
        <title>The Global Catalogue of Microorganisms (GCM) 10K type strain sequencing project: providing services to taxonomists for standard genome sequencing and annotation.</title>
        <authorList>
            <consortium name="The Broad Institute Genomics Platform"/>
            <consortium name="The Broad Institute Genome Sequencing Center for Infectious Disease"/>
            <person name="Wu L."/>
            <person name="Ma J."/>
        </authorList>
    </citation>
    <scope>NUCLEOTIDE SEQUENCE [LARGE SCALE GENOMIC DNA]</scope>
    <source>
        <strain evidence="1 2">JCM 14326</strain>
    </source>
</reference>
<sequence>MPEEIVIDTGPLSVFAEAGWLGMLRAVADDRAVVITDVVQAELREGTPAHQHLHTVLDAGWITCRPLTSAAEIGAYQHFAGFLVSGNHNQGEASVLAYAQVHGALAIVDDGAARKHAKNSQLNFQGTLALLCEAVRRGTASIEMISTIADHMLETEYRLPFGPGEFADWAKTHDLV</sequence>
<evidence type="ECO:0008006" key="3">
    <source>
        <dbReference type="Google" id="ProtNLM"/>
    </source>
</evidence>
<dbReference type="PANTHER" id="PTHR39550">
    <property type="entry name" value="SLL0658 PROTEIN"/>
    <property type="match status" value="1"/>
</dbReference>
<evidence type="ECO:0000313" key="2">
    <source>
        <dbReference type="Proteomes" id="UP001501094"/>
    </source>
</evidence>
<comment type="caution">
    <text evidence="1">The sequence shown here is derived from an EMBL/GenBank/DDBJ whole genome shotgun (WGS) entry which is preliminary data.</text>
</comment>
<keyword evidence="2" id="KW-1185">Reference proteome</keyword>
<dbReference type="InterPro" id="IPR021799">
    <property type="entry name" value="PIN-like_prokaryotic"/>
</dbReference>
<accession>A0ABN2NIQ6</accession>
<organism evidence="1 2">
    <name type="scientific">Myceligenerans crystallogenes</name>
    <dbReference type="NCBI Taxonomy" id="316335"/>
    <lineage>
        <taxon>Bacteria</taxon>
        <taxon>Bacillati</taxon>
        <taxon>Actinomycetota</taxon>
        <taxon>Actinomycetes</taxon>
        <taxon>Micrococcales</taxon>
        <taxon>Promicromonosporaceae</taxon>
        <taxon>Myceligenerans</taxon>
    </lineage>
</organism>
<dbReference type="EMBL" id="BAAANL010000007">
    <property type="protein sequence ID" value="GAA1871033.1"/>
    <property type="molecule type" value="Genomic_DNA"/>
</dbReference>
<evidence type="ECO:0000313" key="1">
    <source>
        <dbReference type="EMBL" id="GAA1871033.1"/>
    </source>
</evidence>
<dbReference type="RefSeq" id="WP_344104963.1">
    <property type="nucleotide sequence ID" value="NZ_BAAANL010000007.1"/>
</dbReference>
<gene>
    <name evidence="1" type="ORF">GCM10009751_32720</name>
</gene>
<dbReference type="Pfam" id="PF11848">
    <property type="entry name" value="DUF3368"/>
    <property type="match status" value="1"/>
</dbReference>